<keyword evidence="4" id="KW-0456">Lyase</keyword>
<evidence type="ECO:0000259" key="7">
    <source>
        <dbReference type="Pfam" id="PF04127"/>
    </source>
</evidence>
<comment type="similarity">
    <text evidence="5">Belongs to the HFCD (homooligomeric flavin containing Cys decarboxylase) superfamily.</text>
</comment>
<dbReference type="EMBL" id="CASHTH010002364">
    <property type="protein sequence ID" value="CAI8028805.1"/>
    <property type="molecule type" value="Genomic_DNA"/>
</dbReference>
<reference evidence="8" key="1">
    <citation type="submission" date="2023-03" db="EMBL/GenBank/DDBJ databases">
        <authorList>
            <person name="Steffen K."/>
            <person name="Cardenas P."/>
        </authorList>
    </citation>
    <scope>NUCLEOTIDE SEQUENCE</scope>
</reference>
<protein>
    <submittedName>
        <fullName evidence="8">Coenzyme A biosynthesis bifunctional protein CoaBC</fullName>
    </submittedName>
</protein>
<keyword evidence="9" id="KW-1185">Reference proteome</keyword>
<dbReference type="InterPro" id="IPR035929">
    <property type="entry name" value="CoaB-like_sf"/>
</dbReference>
<dbReference type="GO" id="GO:0004632">
    <property type="term" value="F:phosphopantothenate--cysteine ligase activity"/>
    <property type="evidence" value="ECO:0007669"/>
    <property type="project" value="InterPro"/>
</dbReference>
<evidence type="ECO:0000256" key="5">
    <source>
        <dbReference type="ARBA" id="ARBA00038350"/>
    </source>
</evidence>
<accession>A0AA35SEU4</accession>
<dbReference type="PANTHER" id="PTHR14359:SF6">
    <property type="entry name" value="PHOSPHOPANTOTHENOYLCYSTEINE DECARBOXYLASE"/>
    <property type="match status" value="1"/>
</dbReference>
<feature type="domain" description="DNA/pantothenate metabolism flavoprotein C-terminal" evidence="7">
    <location>
        <begin position="186"/>
        <end position="392"/>
    </location>
</feature>
<keyword evidence="3" id="KW-0173">Coenzyme A biosynthesis</keyword>
<keyword evidence="2" id="KW-0210">Decarboxylase</keyword>
<dbReference type="Pfam" id="PF02441">
    <property type="entry name" value="Flavoprotein"/>
    <property type="match status" value="1"/>
</dbReference>
<evidence type="ECO:0000256" key="2">
    <source>
        <dbReference type="ARBA" id="ARBA00022793"/>
    </source>
</evidence>
<dbReference type="SUPFAM" id="SSF102645">
    <property type="entry name" value="CoaB-like"/>
    <property type="match status" value="1"/>
</dbReference>
<evidence type="ECO:0000256" key="4">
    <source>
        <dbReference type="ARBA" id="ARBA00023239"/>
    </source>
</evidence>
<dbReference type="InterPro" id="IPR007085">
    <property type="entry name" value="DNA/pantothenate-metab_flavo_C"/>
</dbReference>
<organism evidence="8 9">
    <name type="scientific">Geodia barretti</name>
    <name type="common">Barrett's horny sponge</name>
    <dbReference type="NCBI Taxonomy" id="519541"/>
    <lineage>
        <taxon>Eukaryota</taxon>
        <taxon>Metazoa</taxon>
        <taxon>Porifera</taxon>
        <taxon>Demospongiae</taxon>
        <taxon>Heteroscleromorpha</taxon>
        <taxon>Tetractinellida</taxon>
        <taxon>Astrophorina</taxon>
        <taxon>Geodiidae</taxon>
        <taxon>Geodia</taxon>
    </lineage>
</organism>
<evidence type="ECO:0000313" key="8">
    <source>
        <dbReference type="EMBL" id="CAI8028805.1"/>
    </source>
</evidence>
<dbReference type="NCBIfam" id="TIGR00521">
    <property type="entry name" value="coaBC_dfp"/>
    <property type="match status" value="1"/>
</dbReference>
<evidence type="ECO:0000256" key="3">
    <source>
        <dbReference type="ARBA" id="ARBA00022993"/>
    </source>
</evidence>
<dbReference type="GO" id="GO:0015937">
    <property type="term" value="P:coenzyme A biosynthetic process"/>
    <property type="evidence" value="ECO:0007669"/>
    <property type="project" value="UniProtKB-KW"/>
</dbReference>
<dbReference type="InterPro" id="IPR036551">
    <property type="entry name" value="Flavin_trans-like"/>
</dbReference>
<comment type="similarity">
    <text evidence="1">Belongs to the PPC synthetase family.</text>
</comment>
<dbReference type="Gene3D" id="3.40.50.1950">
    <property type="entry name" value="Flavin prenyltransferase-like"/>
    <property type="match status" value="1"/>
</dbReference>
<dbReference type="Proteomes" id="UP001174909">
    <property type="component" value="Unassembled WGS sequence"/>
</dbReference>
<comment type="caution">
    <text evidence="8">The sequence shown here is derived from an EMBL/GenBank/DDBJ whole genome shotgun (WGS) entry which is preliminary data.</text>
</comment>
<evidence type="ECO:0000256" key="1">
    <source>
        <dbReference type="ARBA" id="ARBA00005703"/>
    </source>
</evidence>
<dbReference type="HAMAP" id="MF_02225">
    <property type="entry name" value="CoaBC"/>
    <property type="match status" value="1"/>
</dbReference>
<dbReference type="GO" id="GO:0010181">
    <property type="term" value="F:FMN binding"/>
    <property type="evidence" value="ECO:0007669"/>
    <property type="project" value="InterPro"/>
</dbReference>
<feature type="domain" description="Flavoprotein" evidence="6">
    <location>
        <begin position="6"/>
        <end position="164"/>
    </location>
</feature>
<dbReference type="Gene3D" id="3.40.50.10300">
    <property type="entry name" value="CoaB-like"/>
    <property type="match status" value="1"/>
</dbReference>
<evidence type="ECO:0000313" key="9">
    <source>
        <dbReference type="Proteomes" id="UP001174909"/>
    </source>
</evidence>
<dbReference type="InterPro" id="IPR003382">
    <property type="entry name" value="Flavoprotein"/>
</dbReference>
<name>A0AA35SEU4_GEOBA</name>
<dbReference type="PANTHER" id="PTHR14359">
    <property type="entry name" value="HOMO-OLIGOMERIC FLAVIN CONTAINING CYS DECARBOXYLASE FAMILY"/>
    <property type="match status" value="1"/>
</dbReference>
<proteinExistence type="inferred from homology"/>
<sequence>SVLSGKRVVLGVTGSIACYKALDLASKLTQAGALVDTIMTHGATQFVTPLAFRSLTHRPVVTDAFDSGSEYAVEHVELARQADVIVVAPATVHTIAKLAMGMADDPLTTTVVASKAPLMMAPAMDADMFEHPATQENLERLRQRGAVIAGPGQGRLASGLVGWGRLLETPELLGYIAYTLGRNGDLKGRTIVVSAGGTAEPIDPVRVITNHSSGKMGYAVAEAARDRGARVVLVSAAKGLPNPPLVDVVPVSTAQQMCDAVLARTEDADALIMAAAVADYRPLSAADQKIKKTDDDLSIALAKTVDILATARGDFVRVGFAAESENLVENARAKVASKSLDLIAANDITSEGSGFGTDTNRVTLIDRDMNIDELPLLTKYEVGNRILDRVVQMFRA</sequence>
<dbReference type="Pfam" id="PF04127">
    <property type="entry name" value="DFP"/>
    <property type="match status" value="1"/>
</dbReference>
<dbReference type="InterPro" id="IPR005252">
    <property type="entry name" value="CoaBC"/>
</dbReference>
<gene>
    <name evidence="8" type="ORF">GBAR_LOCUS16364</name>
</gene>
<dbReference type="GO" id="GO:0015941">
    <property type="term" value="P:pantothenate catabolic process"/>
    <property type="evidence" value="ECO:0007669"/>
    <property type="project" value="InterPro"/>
</dbReference>
<dbReference type="GO" id="GO:0004633">
    <property type="term" value="F:phosphopantothenoylcysteine decarboxylase activity"/>
    <property type="evidence" value="ECO:0007669"/>
    <property type="project" value="InterPro"/>
</dbReference>
<dbReference type="AlphaFoldDB" id="A0AA35SEU4"/>
<evidence type="ECO:0000259" key="6">
    <source>
        <dbReference type="Pfam" id="PF02441"/>
    </source>
</evidence>
<dbReference type="GO" id="GO:0071513">
    <property type="term" value="C:phosphopantothenoylcysteine decarboxylase complex"/>
    <property type="evidence" value="ECO:0007669"/>
    <property type="project" value="TreeGrafter"/>
</dbReference>
<feature type="non-terminal residue" evidence="8">
    <location>
        <position position="1"/>
    </location>
</feature>
<dbReference type="SUPFAM" id="SSF52507">
    <property type="entry name" value="Homo-oligomeric flavin-containing Cys decarboxylases, HFCD"/>
    <property type="match status" value="1"/>
</dbReference>